<evidence type="ECO:0000256" key="4">
    <source>
        <dbReference type="ARBA" id="ARBA00023014"/>
    </source>
</evidence>
<dbReference type="SMART" id="SM00704">
    <property type="entry name" value="ZnF_CDGSH"/>
    <property type="match status" value="1"/>
</dbReference>
<dbReference type="GO" id="GO:0046872">
    <property type="term" value="F:metal ion binding"/>
    <property type="evidence" value="ECO:0007669"/>
    <property type="project" value="UniProtKB-KW"/>
</dbReference>
<name>A0A1J0W256_9NOCA</name>
<evidence type="ECO:0000256" key="3">
    <source>
        <dbReference type="ARBA" id="ARBA00023004"/>
    </source>
</evidence>
<keyword evidence="2" id="KW-0479">Metal-binding</keyword>
<dbReference type="GO" id="GO:0005737">
    <property type="term" value="C:cytoplasm"/>
    <property type="evidence" value="ECO:0007669"/>
    <property type="project" value="UniProtKB-ARBA"/>
</dbReference>
<evidence type="ECO:0000313" key="7">
    <source>
        <dbReference type="Proteomes" id="UP000183810"/>
    </source>
</evidence>
<dbReference type="KEGG" id="nsl:BOX37_15845"/>
<feature type="domain" description="Iron-binding zinc finger CDGSH type" evidence="5">
    <location>
        <begin position="24"/>
        <end position="68"/>
    </location>
</feature>
<gene>
    <name evidence="6" type="ORF">BOX37_15845</name>
</gene>
<keyword evidence="4" id="KW-0411">Iron-sulfur</keyword>
<evidence type="ECO:0000259" key="5">
    <source>
        <dbReference type="SMART" id="SM00704"/>
    </source>
</evidence>
<protein>
    <submittedName>
        <fullName evidence="6">Iron-binding protein</fullName>
    </submittedName>
</protein>
<evidence type="ECO:0000256" key="2">
    <source>
        <dbReference type="ARBA" id="ARBA00022723"/>
    </source>
</evidence>
<sequence length="75" mass="8362">MPPSSTSPDRRRIVLTDDGPALVDGPIDLVTADGTVLHCDRFRVALCLCRRSAIYPLCDTSHRRTHRRESGSTDR</sequence>
<keyword evidence="3" id="KW-0408">Iron</keyword>
<dbReference type="Pfam" id="PF09360">
    <property type="entry name" value="zf-CDGSH"/>
    <property type="match status" value="1"/>
</dbReference>
<dbReference type="Proteomes" id="UP000183810">
    <property type="component" value="Chromosome"/>
</dbReference>
<evidence type="ECO:0000313" key="6">
    <source>
        <dbReference type="EMBL" id="APE38388.1"/>
    </source>
</evidence>
<proteinExistence type="predicted"/>
<dbReference type="Gene3D" id="3.40.5.90">
    <property type="entry name" value="CDGSH iron-sulfur domain, mitoNEET-type"/>
    <property type="match status" value="1"/>
</dbReference>
<keyword evidence="7" id="KW-1185">Reference proteome</keyword>
<evidence type="ECO:0000256" key="1">
    <source>
        <dbReference type="ARBA" id="ARBA00022714"/>
    </source>
</evidence>
<dbReference type="EMBL" id="CP018082">
    <property type="protein sequence ID" value="APE38388.1"/>
    <property type="molecule type" value="Genomic_DNA"/>
</dbReference>
<reference evidence="6" key="1">
    <citation type="submission" date="2016-11" db="EMBL/GenBank/DDBJ databases">
        <authorList>
            <person name="Jaros S."/>
            <person name="Januszkiewicz K."/>
            <person name="Wedrychowicz H."/>
        </authorList>
    </citation>
    <scope>NUCLEOTIDE SEQUENCE [LARGE SCALE GENOMIC DNA]</scope>
    <source>
        <strain evidence="6">Y48</strain>
    </source>
</reference>
<keyword evidence="1" id="KW-0001">2Fe-2S</keyword>
<dbReference type="GO" id="GO:0051537">
    <property type="term" value="F:2 iron, 2 sulfur cluster binding"/>
    <property type="evidence" value="ECO:0007669"/>
    <property type="project" value="UniProtKB-KW"/>
</dbReference>
<dbReference type="AlphaFoldDB" id="A0A1J0W256"/>
<dbReference type="InterPro" id="IPR042216">
    <property type="entry name" value="MitoNEET_CISD"/>
</dbReference>
<dbReference type="InterPro" id="IPR018967">
    <property type="entry name" value="FeS-contain_CDGSH-typ"/>
</dbReference>
<organism evidence="6 7">
    <name type="scientific">Nocardia mangyaensis</name>
    <dbReference type="NCBI Taxonomy" id="2213200"/>
    <lineage>
        <taxon>Bacteria</taxon>
        <taxon>Bacillati</taxon>
        <taxon>Actinomycetota</taxon>
        <taxon>Actinomycetes</taxon>
        <taxon>Mycobacteriales</taxon>
        <taxon>Nocardiaceae</taxon>
        <taxon>Nocardia</taxon>
    </lineage>
</organism>
<accession>A0A1J0W256</accession>